<dbReference type="InterPro" id="IPR024570">
    <property type="entry name" value="Murein_transglycosylaseC_N"/>
</dbReference>
<dbReference type="InterPro" id="IPR008258">
    <property type="entry name" value="Transglycosylase_SLT_dom_1"/>
</dbReference>
<dbReference type="GO" id="GO:0000270">
    <property type="term" value="P:peptidoglycan metabolic process"/>
    <property type="evidence" value="ECO:0007669"/>
    <property type="project" value="InterPro"/>
</dbReference>
<evidence type="ECO:0000313" key="5">
    <source>
        <dbReference type="Proteomes" id="UP000190162"/>
    </source>
</evidence>
<evidence type="ECO:0000259" key="3">
    <source>
        <dbReference type="Pfam" id="PF11873"/>
    </source>
</evidence>
<dbReference type="PROSITE" id="PS00922">
    <property type="entry name" value="TRANSGLYCOSYLASE"/>
    <property type="match status" value="1"/>
</dbReference>
<feature type="domain" description="Transglycosylase SLT" evidence="2">
    <location>
        <begin position="222"/>
        <end position="345"/>
    </location>
</feature>
<reference evidence="5" key="1">
    <citation type="submission" date="2017-02" db="EMBL/GenBank/DDBJ databases">
        <authorList>
            <person name="Varghese N."/>
            <person name="Submissions S."/>
        </authorList>
    </citation>
    <scope>NUCLEOTIDE SEQUENCE [LARGE SCALE GENOMIC DNA]</scope>
    <source>
        <strain evidence="5">DSM 22720</strain>
    </source>
</reference>
<proteinExistence type="inferred from homology"/>
<dbReference type="NCBIfam" id="NF008670">
    <property type="entry name" value="PRK11671.1"/>
    <property type="match status" value="1"/>
</dbReference>
<dbReference type="Pfam" id="PF11873">
    <property type="entry name" value="Mltc_N"/>
    <property type="match status" value="1"/>
</dbReference>
<gene>
    <name evidence="4" type="ORF">SAMN02745132_00344</name>
</gene>
<dbReference type="GO" id="GO:0016020">
    <property type="term" value="C:membrane"/>
    <property type="evidence" value="ECO:0007669"/>
    <property type="project" value="InterPro"/>
</dbReference>
<dbReference type="InterPro" id="IPR000189">
    <property type="entry name" value="Transglyc_AS"/>
</dbReference>
<feature type="domain" description="Murein transglycosylase-C N-terminal" evidence="3">
    <location>
        <begin position="59"/>
        <end position="218"/>
    </location>
</feature>
<dbReference type="Gene3D" id="1.10.530.10">
    <property type="match status" value="1"/>
</dbReference>
<sequence>MPFYFDANEMKFYRYLAFLLIPLLTSGCSREMIESIYQIDYDATNRFAKNLAPLPGQFEKDFAALDTLINSFNGNIEVRWGKNEIYVSGKRDYVKYTDNYMSRARVDFANGLVTIETVATTEPKQHLKQAIVTTLLTPNDPASVDLYSAADVPISGTPFLQGQVLDQDGKEVAWEWRANRYADYLLANKLKTKSLRFQKVFYVEIPMVKDHSSKRRYQYADIIRDASRRYGISEELIYAIIKTESSFNPYAVSWANAYGLMQVVPKTAGRDVFKLVKKRSGEPSPEYLFDPAKNIDTGTAYFYILKTRYLKDVRDPLSKHYSMISAYNGGSGNVLKTFHRSDRKRAMNDLNRLNPNQVYWALTNKHPSSESRRYLQKVTNFQKEFSRMQ</sequence>
<evidence type="ECO:0000313" key="4">
    <source>
        <dbReference type="EMBL" id="SKA45523.1"/>
    </source>
</evidence>
<dbReference type="GO" id="GO:0008933">
    <property type="term" value="F:peptidoglycan lytic transglycosylase activity"/>
    <property type="evidence" value="ECO:0007669"/>
    <property type="project" value="InterPro"/>
</dbReference>
<accession>A0A1T4TYK4</accession>
<organism evidence="4 5">
    <name type="scientific">Enterovibrio nigricans DSM 22720</name>
    <dbReference type="NCBI Taxonomy" id="1121868"/>
    <lineage>
        <taxon>Bacteria</taxon>
        <taxon>Pseudomonadati</taxon>
        <taxon>Pseudomonadota</taxon>
        <taxon>Gammaproteobacteria</taxon>
        <taxon>Vibrionales</taxon>
        <taxon>Vibrionaceae</taxon>
        <taxon>Enterovibrio</taxon>
    </lineage>
</organism>
<name>A0A1T4TYK4_9GAMM</name>
<keyword evidence="5" id="KW-1185">Reference proteome</keyword>
<dbReference type="Pfam" id="PF01464">
    <property type="entry name" value="SLT"/>
    <property type="match status" value="1"/>
</dbReference>
<evidence type="ECO:0000259" key="2">
    <source>
        <dbReference type="Pfam" id="PF01464"/>
    </source>
</evidence>
<dbReference type="EMBL" id="FUXU01000003">
    <property type="protein sequence ID" value="SKA45523.1"/>
    <property type="molecule type" value="Genomic_DNA"/>
</dbReference>
<comment type="similarity">
    <text evidence="1">Belongs to the transglycosylase Slt family.</text>
</comment>
<dbReference type="PANTHER" id="PTHR37423">
    <property type="entry name" value="SOLUBLE LYTIC MUREIN TRANSGLYCOSYLASE-RELATED"/>
    <property type="match status" value="1"/>
</dbReference>
<dbReference type="AlphaFoldDB" id="A0A1T4TYK4"/>
<evidence type="ECO:0000256" key="1">
    <source>
        <dbReference type="ARBA" id="ARBA00007734"/>
    </source>
</evidence>
<dbReference type="SUPFAM" id="SSF53955">
    <property type="entry name" value="Lysozyme-like"/>
    <property type="match status" value="1"/>
</dbReference>
<dbReference type="PANTHER" id="PTHR37423:SF2">
    <property type="entry name" value="MEMBRANE-BOUND LYTIC MUREIN TRANSGLYCOSYLASE C"/>
    <property type="match status" value="1"/>
</dbReference>
<dbReference type="CDD" id="cd16893">
    <property type="entry name" value="LT_MltC_MltE"/>
    <property type="match status" value="1"/>
</dbReference>
<protein>
    <submittedName>
        <fullName evidence="4">Membrane-bound lytic murein transglycosylase C</fullName>
    </submittedName>
</protein>
<dbReference type="Proteomes" id="UP000190162">
    <property type="component" value="Unassembled WGS sequence"/>
</dbReference>
<dbReference type="InterPro" id="IPR023346">
    <property type="entry name" value="Lysozyme-like_dom_sf"/>
</dbReference>